<dbReference type="Proteomes" id="UP001061958">
    <property type="component" value="Unassembled WGS sequence"/>
</dbReference>
<dbReference type="PRINTS" id="PR00073">
    <property type="entry name" value="COPRGNOXDASE"/>
</dbReference>
<evidence type="ECO:0008006" key="3">
    <source>
        <dbReference type="Google" id="ProtNLM"/>
    </source>
</evidence>
<reference evidence="1" key="1">
    <citation type="journal article" date="2022" name="Proc. Natl. Acad. Sci. U.S.A.">
        <title>Life cycle and functional genomics of the unicellular red alga Galdieria for elucidating algal and plant evolution and industrial use.</title>
        <authorList>
            <person name="Hirooka S."/>
            <person name="Itabashi T."/>
            <person name="Ichinose T.M."/>
            <person name="Onuma R."/>
            <person name="Fujiwara T."/>
            <person name="Yamashita S."/>
            <person name="Jong L.W."/>
            <person name="Tomita R."/>
            <person name="Iwane A.H."/>
            <person name="Miyagishima S.Y."/>
        </authorList>
    </citation>
    <scope>NUCLEOTIDE SEQUENCE</scope>
    <source>
        <strain evidence="1">NBRC 102759</strain>
    </source>
</reference>
<dbReference type="OrthoDB" id="10312128at2759"/>
<sequence>MYGTVFLSCQPHVGFVKKPFHSLLCQQGKIGFKVYFQFGNCTSIKSCLSRESSGSPFSATDVFTFLALRAQESICKDTAKVDGLGKFYSCGDVKDDSSLTNYDSIHGLSNSEWNTDDIPSLFNWCPPHRKHIWSDRKSSRMLGGRKFSRAFVDVWRASQKERHPLLGRRFYQGRRNAHVVWMKTVNVTSAIPLTENLDIAGVSLVLEPRNVHIPIFRADLRYFELNHGGLWWFVGSVDLIISALSSSSIFAKEAHFVYNHWKQLCEKHRSIIPFVRDPSQESVPFGNLLGDFDTVERGRSRAFAFVNDVMDSLLSVYLPLTRKPSSSSKQLKRNKNRKSHLGFFQLVDPSLEANYASNTYSLSGGTVLESSFSEAAPLVMWRFNLFPPPGTAAAKVIAELRSGRNNSQIDPLGCVGWF</sequence>
<dbReference type="EMBL" id="BQMJ01000002">
    <property type="protein sequence ID" value="GJQ08536.1"/>
    <property type="molecule type" value="Genomic_DNA"/>
</dbReference>
<dbReference type="SUPFAM" id="SSF102886">
    <property type="entry name" value="Coproporphyrinogen III oxidase"/>
    <property type="match status" value="1"/>
</dbReference>
<evidence type="ECO:0000313" key="1">
    <source>
        <dbReference type="EMBL" id="GJQ08536.1"/>
    </source>
</evidence>
<gene>
    <name evidence="1" type="ORF">GpartN1_g327.t1</name>
</gene>
<dbReference type="InterPro" id="IPR036406">
    <property type="entry name" value="Coprogen_oxidase_aer_sf"/>
</dbReference>
<proteinExistence type="predicted"/>
<keyword evidence="2" id="KW-1185">Reference proteome</keyword>
<protein>
    <recommendedName>
        <fullName evidence="3">Coproporphyrinogen oxidase</fullName>
    </recommendedName>
</protein>
<dbReference type="GO" id="GO:0006779">
    <property type="term" value="P:porphyrin-containing compound biosynthetic process"/>
    <property type="evidence" value="ECO:0007669"/>
    <property type="project" value="InterPro"/>
</dbReference>
<reference evidence="1" key="2">
    <citation type="submission" date="2022-01" db="EMBL/GenBank/DDBJ databases">
        <authorList>
            <person name="Hirooka S."/>
            <person name="Miyagishima S.Y."/>
        </authorList>
    </citation>
    <scope>NUCLEOTIDE SEQUENCE</scope>
    <source>
        <strain evidence="1">NBRC 102759</strain>
    </source>
</reference>
<dbReference type="AlphaFoldDB" id="A0A9C7PRK0"/>
<evidence type="ECO:0000313" key="2">
    <source>
        <dbReference type="Proteomes" id="UP001061958"/>
    </source>
</evidence>
<comment type="caution">
    <text evidence="1">The sequence shown here is derived from an EMBL/GenBank/DDBJ whole genome shotgun (WGS) entry which is preliminary data.</text>
</comment>
<accession>A0A9C7PRK0</accession>
<dbReference type="GO" id="GO:0004109">
    <property type="term" value="F:coproporphyrinogen oxidase activity"/>
    <property type="evidence" value="ECO:0007669"/>
    <property type="project" value="InterPro"/>
</dbReference>
<dbReference type="InterPro" id="IPR001260">
    <property type="entry name" value="Coprogen_oxidase_aer"/>
</dbReference>
<dbReference type="Gene3D" id="3.40.1500.10">
    <property type="entry name" value="Coproporphyrinogen III oxidase, aerobic"/>
    <property type="match status" value="1"/>
</dbReference>
<organism evidence="1 2">
    <name type="scientific">Galdieria partita</name>
    <dbReference type="NCBI Taxonomy" id="83374"/>
    <lineage>
        <taxon>Eukaryota</taxon>
        <taxon>Rhodophyta</taxon>
        <taxon>Bangiophyceae</taxon>
        <taxon>Galdieriales</taxon>
        <taxon>Galdieriaceae</taxon>
        <taxon>Galdieria</taxon>
    </lineage>
</organism>
<name>A0A9C7PRK0_9RHOD</name>
<dbReference type="Pfam" id="PF01218">
    <property type="entry name" value="Coprogen_oxidas"/>
    <property type="match status" value="1"/>
</dbReference>